<dbReference type="AlphaFoldDB" id="A0A2K2HBC3"/>
<evidence type="ECO:0000313" key="2">
    <source>
        <dbReference type="EMBL" id="PNU20616.1"/>
    </source>
</evidence>
<keyword evidence="1" id="KW-0732">Signal</keyword>
<feature type="signal peptide" evidence="1">
    <location>
        <begin position="1"/>
        <end position="16"/>
    </location>
</feature>
<feature type="chain" id="PRO_5014380867" description="Alpha/beta hydrolase" evidence="1">
    <location>
        <begin position="17"/>
        <end position="246"/>
    </location>
</feature>
<accession>A0A2K2HBC3</accession>
<dbReference type="OrthoDB" id="5431193at2"/>
<dbReference type="EMBL" id="PPFX01000010">
    <property type="protein sequence ID" value="PNU20616.1"/>
    <property type="molecule type" value="Genomic_DNA"/>
</dbReference>
<organism evidence="2 3">
    <name type="scientific">Geothermobacter hydrogeniphilus</name>
    <dbReference type="NCBI Taxonomy" id="1969733"/>
    <lineage>
        <taxon>Bacteria</taxon>
        <taxon>Pseudomonadati</taxon>
        <taxon>Thermodesulfobacteriota</taxon>
        <taxon>Desulfuromonadia</taxon>
        <taxon>Desulfuromonadales</taxon>
        <taxon>Geothermobacteraceae</taxon>
        <taxon>Geothermobacter</taxon>
    </lineage>
</organism>
<dbReference type="Gene3D" id="3.40.50.1820">
    <property type="entry name" value="alpha/beta hydrolase"/>
    <property type="match status" value="1"/>
</dbReference>
<dbReference type="InterPro" id="IPR000801">
    <property type="entry name" value="Esterase-like"/>
</dbReference>
<evidence type="ECO:0008006" key="4">
    <source>
        <dbReference type="Google" id="ProtNLM"/>
    </source>
</evidence>
<comment type="caution">
    <text evidence="2">The sequence shown here is derived from an EMBL/GenBank/DDBJ whole genome shotgun (WGS) entry which is preliminary data.</text>
</comment>
<gene>
    <name evidence="2" type="ORF">C2E25_06115</name>
</gene>
<name>A0A2K2HBC3_9BACT</name>
<dbReference type="Proteomes" id="UP000236340">
    <property type="component" value="Unassembled WGS sequence"/>
</dbReference>
<dbReference type="SUPFAM" id="SSF53474">
    <property type="entry name" value="alpha/beta-Hydrolases"/>
    <property type="match status" value="1"/>
</dbReference>
<dbReference type="InterPro" id="IPR029058">
    <property type="entry name" value="AB_hydrolase_fold"/>
</dbReference>
<dbReference type="RefSeq" id="WP_103114885.1">
    <property type="nucleotide sequence ID" value="NZ_PPFX01000010.1"/>
</dbReference>
<sequence length="246" mass="28649">MRLVFFLWLCFIMPLAGCFPAPTTPIPTLEYRNPAARNNPKLLILLRGIWGGNDIFEREGMIQEVLDRKLPFDMVAPDSHFGYFRSETLPIRLHEDIILPARAKGYREIWIAGVSMGGLGSWFFLMEYPEDIDGIIMFSPFLGWGGIVEEIQEEGDIHAWQPGEHTVKDWERYLWAFIKKYLENQKDYPPIYLGYGDSDFFREEQAELAKYLPPSQVMVINGSHNNGTMKQLWKAYLDRLNPLLRR</sequence>
<protein>
    <recommendedName>
        <fullName evidence="4">Alpha/beta hydrolase</fullName>
    </recommendedName>
</protein>
<dbReference type="Pfam" id="PF00756">
    <property type="entry name" value="Esterase"/>
    <property type="match status" value="1"/>
</dbReference>
<evidence type="ECO:0000256" key="1">
    <source>
        <dbReference type="SAM" id="SignalP"/>
    </source>
</evidence>
<proteinExistence type="predicted"/>
<evidence type="ECO:0000313" key="3">
    <source>
        <dbReference type="Proteomes" id="UP000236340"/>
    </source>
</evidence>
<reference evidence="2 3" key="1">
    <citation type="journal article" date="2018" name="Genome Announc.">
        <title>Genome Sequence of Geothermobacter sp. HR-1 Iron Reducer from the Loihi Seamount.</title>
        <authorList>
            <person name="Smith H."/>
            <person name="Abuyen K."/>
            <person name="Tremblay J."/>
            <person name="Savalia P."/>
            <person name="Perez-Rodriguez I."/>
            <person name="Emerson D."/>
            <person name="Tully B."/>
            <person name="Amend J."/>
        </authorList>
    </citation>
    <scope>NUCLEOTIDE SEQUENCE [LARGE SCALE GENOMIC DNA]</scope>
    <source>
        <strain evidence="2 3">HR-1</strain>
    </source>
</reference>